<evidence type="ECO:0000256" key="2">
    <source>
        <dbReference type="ARBA" id="ARBA00004941"/>
    </source>
</evidence>
<dbReference type="EMBL" id="CGIG01000001">
    <property type="protein sequence ID" value="CPR14307.1"/>
    <property type="molecule type" value="Genomic_DNA"/>
</dbReference>
<evidence type="ECO:0000256" key="5">
    <source>
        <dbReference type="ARBA" id="ARBA00022571"/>
    </source>
</evidence>
<comment type="pathway">
    <text evidence="2 6">Amino-acid biosynthesis; L-arginine biosynthesis; L-arginine from L-ornithine and carbamoyl phosphate: step 3/3.</text>
</comment>
<reference evidence="10" key="1">
    <citation type="submission" date="2015-01" db="EMBL/GenBank/DDBJ databases">
        <authorList>
            <person name="Paterson Steve"/>
        </authorList>
    </citation>
    <scope>NUCLEOTIDE SEQUENCE [LARGE SCALE GENOMIC DNA]</scope>
    <source>
        <strain evidence="10">OBR1</strain>
    </source>
</reference>
<dbReference type="Pfam" id="PF14698">
    <property type="entry name" value="ASL_C2"/>
    <property type="match status" value="1"/>
</dbReference>
<dbReference type="Pfam" id="PF00206">
    <property type="entry name" value="Lyase_1"/>
    <property type="match status" value="1"/>
</dbReference>
<dbReference type="AlphaFoldDB" id="A0A0G4JQV2"/>
<keyword evidence="6" id="KW-0028">Amino-acid biosynthesis</keyword>
<dbReference type="SUPFAM" id="SSF48557">
    <property type="entry name" value="L-aspartase-like"/>
    <property type="match status" value="1"/>
</dbReference>
<organism evidence="9 10">
    <name type="scientific">Brenneria goodwinii</name>
    <dbReference type="NCBI Taxonomy" id="1109412"/>
    <lineage>
        <taxon>Bacteria</taxon>
        <taxon>Pseudomonadati</taxon>
        <taxon>Pseudomonadota</taxon>
        <taxon>Gammaproteobacteria</taxon>
        <taxon>Enterobacterales</taxon>
        <taxon>Pectobacteriaceae</taxon>
        <taxon>Brenneria</taxon>
    </lineage>
</organism>
<dbReference type="OrthoDB" id="9769623at2"/>
<evidence type="ECO:0000256" key="1">
    <source>
        <dbReference type="ARBA" id="ARBA00000985"/>
    </source>
</evidence>
<dbReference type="NCBIfam" id="TIGR00838">
    <property type="entry name" value="argH"/>
    <property type="match status" value="1"/>
</dbReference>
<comment type="catalytic activity">
    <reaction evidence="1 6">
        <text>2-(N(omega)-L-arginino)succinate = fumarate + L-arginine</text>
        <dbReference type="Rhea" id="RHEA:24020"/>
        <dbReference type="ChEBI" id="CHEBI:29806"/>
        <dbReference type="ChEBI" id="CHEBI:32682"/>
        <dbReference type="ChEBI" id="CHEBI:57472"/>
        <dbReference type="EC" id="4.3.2.1"/>
    </reaction>
</comment>
<dbReference type="InterPro" id="IPR022761">
    <property type="entry name" value="Fumarate_lyase_N"/>
</dbReference>
<dbReference type="EC" id="4.3.2.1" evidence="4 6"/>
<dbReference type="InterPro" id="IPR008948">
    <property type="entry name" value="L-Aspartase-like"/>
</dbReference>
<keyword evidence="5 6" id="KW-0055">Arginine biosynthesis</keyword>
<gene>
    <name evidence="6" type="primary">argH</name>
    <name evidence="9" type="ORF">BN1221_00714c</name>
</gene>
<dbReference type="HAMAP" id="MF_00006">
    <property type="entry name" value="Arg_succ_lyase"/>
    <property type="match status" value="1"/>
</dbReference>
<sequence>MSTEKIGARLAQDPIQEIQQFIYRPLLNNTDPADFHDMLAVNAAHLVMLQENGLMTDERAKLLAGALINMAAEGVEDPATIDSRTEDAYFAFELRLGRAVGVHEAGFLHVARSRNDIGATLDRLRAARYALTIMSALNDARDVCLAQAERYADVVMPGYTHLQPAQPITFGYLLAGYAESLSRDYRRLAECYPRIVQGSLGVAALAGSSFAIDRNRSAALLGFDDVTRNGLDTVASRDFATELLYAATQLAVTWNRVAQDFHTFTSDEFSIIGFPDSVAGTSSIMPQKKNPFALEFLRAESARILGALTGALSAVRSTNFTVSLDAIREGLTDVWPTLVRVAQDLQLFKQVIATVEPRPELMLRRCYSNFSTATELADELVKHQGLSFREAHHVVGLVVRLALDAGKNASEIDAALLNQATLSILGRTLDVDDAFVARALDPTQSVLGKVSFGGTAPDSLRVSLGMAQRQLADDRRQWAGLASGRERARAELESALRALAA</sequence>
<feature type="domain" description="Argininosuccinate lyase C-terminal" evidence="8">
    <location>
        <begin position="370"/>
        <end position="446"/>
    </location>
</feature>
<comment type="similarity">
    <text evidence="3">In the N-terminal section; belongs to the lyase 1 family. Argininosuccinate lyase subfamily.</text>
</comment>
<dbReference type="CDD" id="cd01359">
    <property type="entry name" value="Argininosuccinate_lyase"/>
    <property type="match status" value="1"/>
</dbReference>
<evidence type="ECO:0000313" key="9">
    <source>
        <dbReference type="EMBL" id="CPR14307.1"/>
    </source>
</evidence>
<evidence type="ECO:0000313" key="10">
    <source>
        <dbReference type="Proteomes" id="UP000044377"/>
    </source>
</evidence>
<dbReference type="InterPro" id="IPR000362">
    <property type="entry name" value="Fumarate_lyase_fam"/>
</dbReference>
<evidence type="ECO:0000259" key="7">
    <source>
        <dbReference type="Pfam" id="PF00206"/>
    </source>
</evidence>
<keyword evidence="6" id="KW-0963">Cytoplasm</keyword>
<dbReference type="Gene3D" id="1.20.200.10">
    <property type="entry name" value="Fumarase/aspartase (Central domain)"/>
    <property type="match status" value="1"/>
</dbReference>
<name>A0A0G4JQV2_9GAMM</name>
<dbReference type="PANTHER" id="PTHR43814:SF1">
    <property type="entry name" value="ARGININOSUCCINATE LYASE"/>
    <property type="match status" value="1"/>
</dbReference>
<dbReference type="PRINTS" id="PR00149">
    <property type="entry name" value="FUMRATELYASE"/>
</dbReference>
<evidence type="ECO:0000259" key="8">
    <source>
        <dbReference type="Pfam" id="PF14698"/>
    </source>
</evidence>
<evidence type="ECO:0000256" key="3">
    <source>
        <dbReference type="ARBA" id="ARBA00005552"/>
    </source>
</evidence>
<evidence type="ECO:0000256" key="6">
    <source>
        <dbReference type="HAMAP-Rule" id="MF_00006"/>
    </source>
</evidence>
<dbReference type="Gene3D" id="1.10.40.30">
    <property type="entry name" value="Fumarase/aspartase (C-terminal domain)"/>
    <property type="match status" value="1"/>
</dbReference>
<keyword evidence="10" id="KW-1185">Reference proteome</keyword>
<feature type="domain" description="Fumarate lyase N-terminal" evidence="7">
    <location>
        <begin position="50"/>
        <end position="306"/>
    </location>
</feature>
<proteinExistence type="inferred from homology"/>
<dbReference type="RefSeq" id="WP_048636149.1">
    <property type="nucleotide sequence ID" value="NZ_CGIG01000001.1"/>
</dbReference>
<comment type="similarity">
    <text evidence="6">Belongs to the lyase 1 family. Argininosuccinate lyase subfamily.</text>
</comment>
<dbReference type="Gene3D" id="1.10.275.10">
    <property type="entry name" value="Fumarase/aspartase (N-terminal domain)"/>
    <property type="match status" value="1"/>
</dbReference>
<keyword evidence="6 9" id="KW-0456">Lyase</keyword>
<dbReference type="InterPro" id="IPR029419">
    <property type="entry name" value="Arg_succ_lyase_C"/>
</dbReference>
<dbReference type="GO" id="GO:0042450">
    <property type="term" value="P:L-arginine biosynthetic process via ornithine"/>
    <property type="evidence" value="ECO:0007669"/>
    <property type="project" value="UniProtKB-UniRule"/>
</dbReference>
<dbReference type="InterPro" id="IPR009049">
    <property type="entry name" value="Argininosuccinate_lyase"/>
</dbReference>
<accession>A0A0G4JQV2</accession>
<protein>
    <recommendedName>
        <fullName evidence="4 6">Argininosuccinate lyase</fullName>
        <shortName evidence="6">ASAL</shortName>
        <ecNumber evidence="4 6">4.3.2.1</ecNumber>
    </recommendedName>
    <alternativeName>
        <fullName evidence="6">Arginosuccinase</fullName>
    </alternativeName>
</protein>
<evidence type="ECO:0000256" key="4">
    <source>
        <dbReference type="ARBA" id="ARBA00012338"/>
    </source>
</evidence>
<dbReference type="GO" id="GO:0005829">
    <property type="term" value="C:cytosol"/>
    <property type="evidence" value="ECO:0007669"/>
    <property type="project" value="TreeGrafter"/>
</dbReference>
<dbReference type="PRINTS" id="PR00145">
    <property type="entry name" value="ARGSUCLYASE"/>
</dbReference>
<dbReference type="Proteomes" id="UP000044377">
    <property type="component" value="Unassembled WGS sequence"/>
</dbReference>
<comment type="subcellular location">
    <subcellularLocation>
        <location evidence="6">Cytoplasm</location>
    </subcellularLocation>
</comment>
<dbReference type="UniPathway" id="UPA00068">
    <property type="reaction ID" value="UER00114"/>
</dbReference>
<dbReference type="GO" id="GO:0004056">
    <property type="term" value="F:argininosuccinate lyase activity"/>
    <property type="evidence" value="ECO:0007669"/>
    <property type="project" value="UniProtKB-UniRule"/>
</dbReference>
<dbReference type="STRING" id="1109412.BN1221_00714c"/>
<dbReference type="InterPro" id="IPR024083">
    <property type="entry name" value="Fumarase/histidase_N"/>
</dbReference>
<dbReference type="PANTHER" id="PTHR43814">
    <property type="entry name" value="ARGININOSUCCINATE LYASE"/>
    <property type="match status" value="1"/>
</dbReference>